<organism evidence="1 2">
    <name type="scientific">Wenyingzhuangia marina</name>
    <dbReference type="NCBI Taxonomy" id="1195760"/>
    <lineage>
        <taxon>Bacteria</taxon>
        <taxon>Pseudomonadati</taxon>
        <taxon>Bacteroidota</taxon>
        <taxon>Flavobacteriia</taxon>
        <taxon>Flavobacteriales</taxon>
        <taxon>Flavobacteriaceae</taxon>
        <taxon>Wenyingzhuangia</taxon>
    </lineage>
</organism>
<dbReference type="AlphaFoldDB" id="A0A1M5TZZ2"/>
<evidence type="ECO:0000313" key="1">
    <source>
        <dbReference type="EMBL" id="SHH56254.1"/>
    </source>
</evidence>
<accession>A0A1M5TZZ2</accession>
<dbReference type="STRING" id="1195760.SAMN05444281_0947"/>
<gene>
    <name evidence="1" type="ORF">SAMN05444281_0947</name>
</gene>
<proteinExistence type="predicted"/>
<evidence type="ECO:0000313" key="2">
    <source>
        <dbReference type="Proteomes" id="UP000184109"/>
    </source>
</evidence>
<protein>
    <recommendedName>
        <fullName evidence="3">TolB-like 6-blade propeller-like</fullName>
    </recommendedName>
</protein>
<dbReference type="Proteomes" id="UP000184109">
    <property type="component" value="Unassembled WGS sequence"/>
</dbReference>
<dbReference type="EMBL" id="FQXQ01000002">
    <property type="protein sequence ID" value="SHH56254.1"/>
    <property type="molecule type" value="Genomic_DNA"/>
</dbReference>
<dbReference type="SUPFAM" id="SSF69304">
    <property type="entry name" value="Tricorn protease N-terminal domain"/>
    <property type="match status" value="1"/>
</dbReference>
<dbReference type="RefSeq" id="WP_143155244.1">
    <property type="nucleotide sequence ID" value="NZ_BMEN01000002.1"/>
</dbReference>
<reference evidence="2" key="1">
    <citation type="submission" date="2016-11" db="EMBL/GenBank/DDBJ databases">
        <authorList>
            <person name="Varghese N."/>
            <person name="Submissions S."/>
        </authorList>
    </citation>
    <scope>NUCLEOTIDE SEQUENCE [LARGE SCALE GENOMIC DNA]</scope>
    <source>
        <strain evidence="2">DSM 100572</strain>
    </source>
</reference>
<dbReference type="OrthoDB" id="9798438at2"/>
<keyword evidence="2" id="KW-1185">Reference proteome</keyword>
<name>A0A1M5TZZ2_9FLAO</name>
<sequence length="290" mass="33566">MKFSVIIIFFFSQLLLSQSIKIEEKIKLSKAISETSGIIYIEDQKEILTFNDSGGKSELYVLKASSGKIKRIIEVKNASNVDWESITQDKDFIYIGDTGNNYGNRKNLVIYKVAKHDIKKHNKVEAEKIYYSYENQKTFVKENHNSNFDCEAITIYKNQLYLFTKNWKDNQTNIYVLPTKPGVYQAHKTRFLSINCLLTSIAYNSSTDSFIGTAYDKNYQSYILKVKNFKTVPQISKISLTATLGYSNQTEAIAWKNNHQIYVTREASEKTLNGKHYKRKQKLFLITLID</sequence>
<evidence type="ECO:0008006" key="3">
    <source>
        <dbReference type="Google" id="ProtNLM"/>
    </source>
</evidence>